<accession>A0A6J4VJY6</accession>
<dbReference type="GO" id="GO:0140078">
    <property type="term" value="F:class I DNA-(apurinic or apyrimidinic site) endonuclease activity"/>
    <property type="evidence" value="ECO:0007669"/>
    <property type="project" value="UniProtKB-EC"/>
</dbReference>
<dbReference type="EMBL" id="CADCWF010000343">
    <property type="protein sequence ID" value="CAA9580894.1"/>
    <property type="molecule type" value="Genomic_DNA"/>
</dbReference>
<evidence type="ECO:0000256" key="4">
    <source>
        <dbReference type="ARBA" id="ARBA00023239"/>
    </source>
</evidence>
<evidence type="ECO:0000256" key="5">
    <source>
        <dbReference type="ARBA" id="ARBA00023295"/>
    </source>
</evidence>
<dbReference type="InterPro" id="IPR011257">
    <property type="entry name" value="DNA_glycosylase"/>
</dbReference>
<dbReference type="InterPro" id="IPR003265">
    <property type="entry name" value="HhH-GPD_domain"/>
</dbReference>
<dbReference type="EC" id="4.2.99.18" evidence="7"/>
<dbReference type="PANTHER" id="PTHR43286">
    <property type="entry name" value="ENDONUCLEASE III-LIKE PROTEIN 1"/>
    <property type="match status" value="1"/>
</dbReference>
<dbReference type="Gene3D" id="1.10.340.30">
    <property type="entry name" value="Hypothetical protein, domain 2"/>
    <property type="match status" value="1"/>
</dbReference>
<dbReference type="AlphaFoldDB" id="A0A6J4VJY6"/>
<dbReference type="InterPro" id="IPR023170">
    <property type="entry name" value="HhH_base_excis_C"/>
</dbReference>
<dbReference type="PANTHER" id="PTHR43286:SF1">
    <property type="entry name" value="ENDONUCLEASE III-LIKE PROTEIN 1"/>
    <property type="match status" value="1"/>
</dbReference>
<dbReference type="GO" id="GO:0006285">
    <property type="term" value="P:base-excision repair, AP site formation"/>
    <property type="evidence" value="ECO:0007669"/>
    <property type="project" value="TreeGrafter"/>
</dbReference>
<dbReference type="Gene3D" id="1.10.1670.10">
    <property type="entry name" value="Helix-hairpin-Helix base-excision DNA repair enzymes (C-terminal)"/>
    <property type="match status" value="1"/>
</dbReference>
<organism evidence="7">
    <name type="scientific">uncultured Thermomicrobiales bacterium</name>
    <dbReference type="NCBI Taxonomy" id="1645740"/>
    <lineage>
        <taxon>Bacteria</taxon>
        <taxon>Pseudomonadati</taxon>
        <taxon>Thermomicrobiota</taxon>
        <taxon>Thermomicrobia</taxon>
        <taxon>Thermomicrobiales</taxon>
        <taxon>environmental samples</taxon>
    </lineage>
</organism>
<reference evidence="7" key="1">
    <citation type="submission" date="2020-02" db="EMBL/GenBank/DDBJ databases">
        <authorList>
            <person name="Meier V. D."/>
        </authorList>
    </citation>
    <scope>NUCLEOTIDE SEQUENCE</scope>
    <source>
        <strain evidence="7">AVDCRST_MAG59</strain>
    </source>
</reference>
<proteinExistence type="predicted"/>
<sequence>MTDQTPRPDFPIDAVLGSVRAAVKPFPPAVMFELADRGFSSLFHQLIACIVSVRTREEETLPICLRLFGTAPDAATLAALAESEIDRLIRPSTFHEQKAGRIREIARIAMTGYGDGMPCDRNVVMALPGVGPKCANLALGIACGLPLIGVDIHVHRIVNRWGYVRASTPERTLEALGEVLPERYRVEINRLLVPFGKQVCTGARPWCSRCPVRAECWRVGVTEAR</sequence>
<dbReference type="CDD" id="cd00056">
    <property type="entry name" value="ENDO3c"/>
    <property type="match status" value="1"/>
</dbReference>
<keyword evidence="7" id="KW-0540">Nuclease</keyword>
<keyword evidence="1" id="KW-0227">DNA damage</keyword>
<dbReference type="PIRSF" id="PIRSF001435">
    <property type="entry name" value="Nth"/>
    <property type="match status" value="1"/>
</dbReference>
<keyword evidence="7" id="KW-0255">Endonuclease</keyword>
<protein>
    <submittedName>
        <fullName evidence="7">Endonuclease III</fullName>
        <ecNumber evidence="7">4.2.99.18</ecNumber>
    </submittedName>
</protein>
<dbReference type="SUPFAM" id="SSF48150">
    <property type="entry name" value="DNA-glycosylase"/>
    <property type="match status" value="1"/>
</dbReference>
<gene>
    <name evidence="7" type="ORF">AVDCRST_MAG59-4780</name>
</gene>
<evidence type="ECO:0000256" key="2">
    <source>
        <dbReference type="ARBA" id="ARBA00022801"/>
    </source>
</evidence>
<evidence type="ECO:0000259" key="6">
    <source>
        <dbReference type="SMART" id="SM00478"/>
    </source>
</evidence>
<keyword evidence="4 7" id="KW-0456">Lyase</keyword>
<evidence type="ECO:0000313" key="7">
    <source>
        <dbReference type="EMBL" id="CAA9580894.1"/>
    </source>
</evidence>
<dbReference type="SMART" id="SM00478">
    <property type="entry name" value="ENDO3c"/>
    <property type="match status" value="1"/>
</dbReference>
<dbReference type="GO" id="GO:0000703">
    <property type="term" value="F:oxidized pyrimidine nucleobase lesion DNA N-glycosylase activity"/>
    <property type="evidence" value="ECO:0007669"/>
    <property type="project" value="TreeGrafter"/>
</dbReference>
<keyword evidence="3" id="KW-0234">DNA repair</keyword>
<dbReference type="GO" id="GO:0006289">
    <property type="term" value="P:nucleotide-excision repair"/>
    <property type="evidence" value="ECO:0007669"/>
    <property type="project" value="TreeGrafter"/>
</dbReference>
<keyword evidence="2" id="KW-0378">Hydrolase</keyword>
<feature type="domain" description="HhH-GPD" evidence="6">
    <location>
        <begin position="51"/>
        <end position="198"/>
    </location>
</feature>
<evidence type="ECO:0000256" key="1">
    <source>
        <dbReference type="ARBA" id="ARBA00022763"/>
    </source>
</evidence>
<dbReference type="Pfam" id="PF00730">
    <property type="entry name" value="HhH-GPD"/>
    <property type="match status" value="1"/>
</dbReference>
<evidence type="ECO:0000256" key="3">
    <source>
        <dbReference type="ARBA" id="ARBA00023204"/>
    </source>
</evidence>
<name>A0A6J4VJY6_9BACT</name>
<keyword evidence="5" id="KW-0326">Glycosidase</keyword>